<sequence length="33" mass="3889">MNILHKDDPYADNYLLNIETKILSARKEISKIK</sequence>
<dbReference type="Pfam" id="PF08900">
    <property type="entry name" value="AcaB"/>
    <property type="match status" value="1"/>
</dbReference>
<name>A0A930YAP6_9PAST</name>
<organism evidence="1">
    <name type="scientific">Gallibacterium anatis</name>
    <dbReference type="NCBI Taxonomy" id="750"/>
    <lineage>
        <taxon>Bacteria</taxon>
        <taxon>Pseudomonadati</taxon>
        <taxon>Pseudomonadota</taxon>
        <taxon>Gammaproteobacteria</taxon>
        <taxon>Pasteurellales</taxon>
        <taxon>Pasteurellaceae</taxon>
        <taxon>Gallibacterium</taxon>
    </lineage>
</organism>
<dbReference type="EMBL" id="JADION010000034">
    <property type="protein sequence ID" value="MBF4102833.1"/>
    <property type="molecule type" value="Genomic_DNA"/>
</dbReference>
<proteinExistence type="predicted"/>
<protein>
    <submittedName>
        <fullName evidence="1">DUF1845 family protein</fullName>
    </submittedName>
</protein>
<dbReference type="AlphaFoldDB" id="A0A930YAP6"/>
<reference evidence="1" key="1">
    <citation type="submission" date="2020-11" db="EMBL/GenBank/DDBJ databases">
        <title>Gallibacterium anatis 1637, full genome, WGS.</title>
        <authorList>
            <person name="Laishevtcev A.I."/>
            <person name="Yakimova E.A."/>
            <person name="Petkovich D."/>
            <person name="Stepanova T.V."/>
            <person name="Kalendr R.S."/>
            <person name="Rubalsky E.O."/>
            <person name="Zulkarneev E.R."/>
            <person name="Aleshkin A.V."/>
        </authorList>
    </citation>
    <scope>NUCLEOTIDE SEQUENCE</scope>
    <source>
        <strain evidence="1">1637</strain>
    </source>
</reference>
<accession>A0A930YAP6</accession>
<evidence type="ECO:0000313" key="1">
    <source>
        <dbReference type="EMBL" id="MBF4102833.1"/>
    </source>
</evidence>
<comment type="caution">
    <text evidence="1">The sequence shown here is derived from an EMBL/GenBank/DDBJ whole genome shotgun (WGS) entry which is preliminary data.</text>
</comment>
<gene>
    <name evidence="1" type="ORF">INT80_10900</name>
</gene>
<dbReference type="InterPro" id="IPR014996">
    <property type="entry name" value="AcaB"/>
</dbReference>